<dbReference type="RefSeq" id="WP_091485844.1">
    <property type="nucleotide sequence ID" value="NZ_LT629692.1"/>
</dbReference>
<reference evidence="2 3" key="1">
    <citation type="submission" date="2016-10" db="EMBL/GenBank/DDBJ databases">
        <authorList>
            <person name="de Groot N.N."/>
        </authorList>
    </citation>
    <scope>NUCLEOTIDE SEQUENCE [LARGE SCALE GENOMIC DNA]</scope>
    <source>
        <strain evidence="2 3">DSM 23142</strain>
    </source>
</reference>
<keyword evidence="3" id="KW-1185">Reference proteome</keyword>
<dbReference type="GO" id="GO:0017000">
    <property type="term" value="P:antibiotic biosynthetic process"/>
    <property type="evidence" value="ECO:0007669"/>
    <property type="project" value="UniProtKB-ARBA"/>
</dbReference>
<keyword evidence="2" id="KW-0808">Transferase</keyword>
<feature type="domain" description="Erythromycin biosynthesis protein CIII-like C-terminal" evidence="1">
    <location>
        <begin position="285"/>
        <end position="423"/>
    </location>
</feature>
<dbReference type="InterPro" id="IPR050426">
    <property type="entry name" value="Glycosyltransferase_28"/>
</dbReference>
<dbReference type="Gene3D" id="3.40.50.2000">
    <property type="entry name" value="Glycogen Phosphorylase B"/>
    <property type="match status" value="2"/>
</dbReference>
<accession>A0A1G7UZQ1</accession>
<evidence type="ECO:0000259" key="1">
    <source>
        <dbReference type="Pfam" id="PF06722"/>
    </source>
</evidence>
<dbReference type="OrthoDB" id="6620093at2"/>
<dbReference type="STRING" id="370764.SAMN04489810_0547"/>
<proteinExistence type="predicted"/>
<dbReference type="InterPro" id="IPR002213">
    <property type="entry name" value="UDP_glucos_trans"/>
</dbReference>
<dbReference type="Proteomes" id="UP000199009">
    <property type="component" value="Chromosome I"/>
</dbReference>
<name>A0A1G7UZQ1_9MICO</name>
<dbReference type="InterPro" id="IPR010610">
    <property type="entry name" value="EryCIII-like_C"/>
</dbReference>
<dbReference type="Pfam" id="PF06722">
    <property type="entry name" value="EryCIII-like_C"/>
    <property type="match status" value="1"/>
</dbReference>
<dbReference type="AlphaFoldDB" id="A0A1G7UZQ1"/>
<evidence type="ECO:0000313" key="3">
    <source>
        <dbReference type="Proteomes" id="UP000199009"/>
    </source>
</evidence>
<dbReference type="FunFam" id="3.40.50.2000:FF:000072">
    <property type="entry name" value="Glycosyl transferase"/>
    <property type="match status" value="1"/>
</dbReference>
<dbReference type="PANTHER" id="PTHR48050">
    <property type="entry name" value="STEROL 3-BETA-GLUCOSYLTRANSFERASE"/>
    <property type="match status" value="1"/>
</dbReference>
<evidence type="ECO:0000313" key="2">
    <source>
        <dbReference type="EMBL" id="SDG52976.1"/>
    </source>
</evidence>
<organism evidence="2 3">
    <name type="scientific">Microbacterium pygmaeum</name>
    <dbReference type="NCBI Taxonomy" id="370764"/>
    <lineage>
        <taxon>Bacteria</taxon>
        <taxon>Bacillati</taxon>
        <taxon>Actinomycetota</taxon>
        <taxon>Actinomycetes</taxon>
        <taxon>Micrococcales</taxon>
        <taxon>Microbacteriaceae</taxon>
        <taxon>Microbacterium</taxon>
    </lineage>
</organism>
<dbReference type="CDD" id="cd03784">
    <property type="entry name" value="GT1_Gtf-like"/>
    <property type="match status" value="1"/>
</dbReference>
<dbReference type="GO" id="GO:0016758">
    <property type="term" value="F:hexosyltransferase activity"/>
    <property type="evidence" value="ECO:0007669"/>
    <property type="project" value="UniProtKB-ARBA"/>
</dbReference>
<dbReference type="EMBL" id="LT629692">
    <property type="protein sequence ID" value="SDG52976.1"/>
    <property type="molecule type" value="Genomic_DNA"/>
</dbReference>
<sequence length="431" mass="46545">MLSILICCTPVHGHIAPSIAVARSLVEAGHDVRFLTGRRYRHVVEESGARWVPLPAAADYDDRDMDAAFPGRRGLTGVAGARWDLRNIFLEPAAAQLRAVDEQLRTQPADVVLAESMFFGAMLLLCRPAASRPPVVNLGIVPLGLRSRDAAPFGLGIPPMPGAFGRVRNALLAWTSDAVIFRELQRDAERMARDEVGSELRAPVMNYPSLAEAIVQFSVREFEYPRSDVTTPVHFVGPVSLAATSPDDVPDWWSDLDGDRPVVHVTQGTVANADLDDLVMPTLRALADHDVLVVASTGGREIPRRLLPSNARVAAYLPYDRLFPRLDLLVTNGGYGGVHFALAHGVPIIATGNTEDKTEVAARVEWSGAGVRLRPRRGGLNVVQLAEAIDSVLQEPRYREHARRIGAAITAAPGPAGILPVLDQLVGARAS</sequence>
<dbReference type="GO" id="GO:0008194">
    <property type="term" value="F:UDP-glycosyltransferase activity"/>
    <property type="evidence" value="ECO:0007669"/>
    <property type="project" value="InterPro"/>
</dbReference>
<gene>
    <name evidence="2" type="ORF">SAMN04489810_0547</name>
</gene>
<dbReference type="SUPFAM" id="SSF53756">
    <property type="entry name" value="UDP-Glycosyltransferase/glycogen phosphorylase"/>
    <property type="match status" value="1"/>
</dbReference>
<dbReference type="PANTHER" id="PTHR48050:SF13">
    <property type="entry name" value="STEROL 3-BETA-GLUCOSYLTRANSFERASE UGT80A2"/>
    <property type="match status" value="1"/>
</dbReference>
<protein>
    <submittedName>
        <fullName evidence="2">UDP:flavonoid glycosyltransferase YjiC, YdhE family</fullName>
    </submittedName>
</protein>